<dbReference type="Proteomes" id="UP000271272">
    <property type="component" value="Unassembled WGS sequence"/>
</dbReference>
<evidence type="ECO:0000313" key="2">
    <source>
        <dbReference type="EMBL" id="RRD30207.1"/>
    </source>
</evidence>
<dbReference type="AlphaFoldDB" id="A0A3P1V970"/>
<gene>
    <name evidence="2" type="primary">cas5u6u</name>
    <name evidence="2" type="ORF">EII10_03860</name>
</gene>
<dbReference type="OrthoDB" id="3324965at2"/>
<dbReference type="InterPro" id="IPR019089">
    <property type="entry name" value="Cas_GSU0054"/>
</dbReference>
<protein>
    <submittedName>
        <fullName evidence="2">Type I-U CRISPR-associated protein Cas5/Cas6</fullName>
    </submittedName>
</protein>
<dbReference type="EMBL" id="RQZC01000003">
    <property type="protein sequence ID" value="RRD30207.1"/>
    <property type="molecule type" value="Genomic_DNA"/>
</dbReference>
<reference evidence="2 3" key="1">
    <citation type="submission" date="2018-11" db="EMBL/GenBank/DDBJ databases">
        <title>Genomes From Bacteria Associated with the Canine Oral Cavity: a Test Case for Automated Genome-Based Taxonomic Assignment.</title>
        <authorList>
            <person name="Coil D.A."/>
            <person name="Jospin G."/>
            <person name="Darling A.E."/>
            <person name="Wallis C."/>
            <person name="Davis I.J."/>
            <person name="Harris S."/>
            <person name="Eisen J.A."/>
            <person name="Holcombe L.J."/>
            <person name="O'Flynn C."/>
        </authorList>
    </citation>
    <scope>NUCLEOTIDE SEQUENCE [LARGE SCALE GENOMIC DNA]</scope>
    <source>
        <strain evidence="2 3">OH5050</strain>
    </source>
</reference>
<dbReference type="NCBIfam" id="TIGR02165">
    <property type="entry name" value="cas5_6_GSU0054"/>
    <property type="match status" value="1"/>
</dbReference>
<dbReference type="RefSeq" id="WP_124933185.1">
    <property type="nucleotide sequence ID" value="NZ_RQZC01000003.1"/>
</dbReference>
<sequence length="378" mass="40353">MVIRSRPGSRASSGTSRAVRPASAGPWPLRLRVAAAGRTRILQDLHIRAHPERPPTPGDDRPKAEEMIINAPTSEECTRMVRYAPVNADDPANGQDPPWRDVLILKADDGTGEVIAPERRLGWCVALHRALVSRIGDGAPAVVTGRYPEGAAVPANRLAIHYLPAPDLARSAAAGPVSAPGAFLVMLPSGVTDDETAVILGALAGMRHLRSRWGRARLQPVGEILDARCFWPGPGPGAARLWSPAPVAVPEVTRQRGSWGFEDAILLSLGFVWRDALSASEGPVPKGAQGYRELVARVRQRGAGVMWYRRHVRHPSAYAHRMPPGMVAQPYTALLSTGELCPDTGLTAIGQSRHLGGGLLVPADLPAELVREGLGGPR</sequence>
<proteinExistence type="predicted"/>
<evidence type="ECO:0000256" key="1">
    <source>
        <dbReference type="SAM" id="MobiDB-lite"/>
    </source>
</evidence>
<comment type="caution">
    <text evidence="2">The sequence shown here is derived from an EMBL/GenBank/DDBJ whole genome shotgun (WGS) entry which is preliminary data.</text>
</comment>
<accession>A0A3P1V970</accession>
<feature type="region of interest" description="Disordered" evidence="1">
    <location>
        <begin position="1"/>
        <end position="23"/>
    </location>
</feature>
<evidence type="ECO:0000313" key="3">
    <source>
        <dbReference type="Proteomes" id="UP000271272"/>
    </source>
</evidence>
<keyword evidence="3" id="KW-1185">Reference proteome</keyword>
<organism evidence="2 3">
    <name type="scientific">Actinomyces bowdenii</name>
    <dbReference type="NCBI Taxonomy" id="131109"/>
    <lineage>
        <taxon>Bacteria</taxon>
        <taxon>Bacillati</taxon>
        <taxon>Actinomycetota</taxon>
        <taxon>Actinomycetes</taxon>
        <taxon>Actinomycetales</taxon>
        <taxon>Actinomycetaceae</taxon>
        <taxon>Actinomyces</taxon>
    </lineage>
</organism>
<name>A0A3P1V970_9ACTO</name>